<dbReference type="InterPro" id="IPR010730">
    <property type="entry name" value="HET"/>
</dbReference>
<reference evidence="4" key="1">
    <citation type="journal article" date="2016" name="Genome Biol. Evol.">
        <title>Comparative 'omics' of the Fusarium fujikuroi species complex highlights differences in genetic potential and metabolite synthesis.</title>
        <authorList>
            <person name="Niehaus E.-M."/>
            <person name="Muensterkoetter M."/>
            <person name="Proctor R.H."/>
            <person name="Brown D.W."/>
            <person name="Sharon A."/>
            <person name="Idan Y."/>
            <person name="Oren-Young L."/>
            <person name="Sieber C.M."/>
            <person name="Novak O."/>
            <person name="Pencik A."/>
            <person name="Tarkowska D."/>
            <person name="Hromadova K."/>
            <person name="Freeman S."/>
            <person name="Maymon M."/>
            <person name="Elazar M."/>
            <person name="Youssef S.A."/>
            <person name="El-Shabrawy E.S.M."/>
            <person name="Shalaby A.B.A."/>
            <person name="Houterman P."/>
            <person name="Brock N.L."/>
            <person name="Burkhardt I."/>
            <person name="Tsavkelova E.A."/>
            <person name="Dickschat J.S."/>
            <person name="Galuszka P."/>
            <person name="Gueldener U."/>
            <person name="Tudzynski B."/>
        </authorList>
    </citation>
    <scope>NUCLEOTIDE SEQUENCE [LARGE SCALE GENOMIC DNA]</scope>
    <source>
        <strain evidence="4">MRC7560</strain>
    </source>
</reference>
<feature type="repeat" description="ANK" evidence="1">
    <location>
        <begin position="620"/>
        <end position="652"/>
    </location>
</feature>
<keyword evidence="4" id="KW-1185">Reference proteome</keyword>
<feature type="repeat" description="ANK" evidence="1">
    <location>
        <begin position="738"/>
        <end position="770"/>
    </location>
</feature>
<feature type="repeat" description="ANK" evidence="1">
    <location>
        <begin position="554"/>
        <end position="586"/>
    </location>
</feature>
<dbReference type="VEuPathDB" id="FungiDB:FMAN_02234"/>
<feature type="repeat" description="ANK" evidence="1">
    <location>
        <begin position="587"/>
        <end position="619"/>
    </location>
</feature>
<protein>
    <recommendedName>
        <fullName evidence="2">Heterokaryon incompatibility domain-containing protein</fullName>
    </recommendedName>
</protein>
<dbReference type="Pfam" id="PF06985">
    <property type="entry name" value="HET"/>
    <property type="match status" value="1"/>
</dbReference>
<dbReference type="Pfam" id="PF12796">
    <property type="entry name" value="Ank_2"/>
    <property type="match status" value="3"/>
</dbReference>
<organism evidence="3 4">
    <name type="scientific">Fusarium mangiferae</name>
    <name type="common">Mango malformation disease fungus</name>
    <dbReference type="NCBI Taxonomy" id="192010"/>
    <lineage>
        <taxon>Eukaryota</taxon>
        <taxon>Fungi</taxon>
        <taxon>Dikarya</taxon>
        <taxon>Ascomycota</taxon>
        <taxon>Pezizomycotina</taxon>
        <taxon>Sordariomycetes</taxon>
        <taxon>Hypocreomycetidae</taxon>
        <taxon>Hypocreales</taxon>
        <taxon>Nectriaceae</taxon>
        <taxon>Fusarium</taxon>
        <taxon>Fusarium fujikuroi species complex</taxon>
    </lineage>
</organism>
<dbReference type="GeneID" id="65081506"/>
<dbReference type="AlphaFoldDB" id="A0A1L7TRE3"/>
<gene>
    <name evidence="3" type="ORF">FMAN_02234</name>
</gene>
<dbReference type="PANTHER" id="PTHR24148">
    <property type="entry name" value="ANKYRIN REPEAT DOMAIN-CONTAINING PROTEIN 39 HOMOLOG-RELATED"/>
    <property type="match status" value="1"/>
</dbReference>
<comment type="caution">
    <text evidence="3">The sequence shown here is derived from an EMBL/GenBank/DDBJ whole genome shotgun (WGS) entry which is preliminary data.</text>
</comment>
<dbReference type="SMART" id="SM00248">
    <property type="entry name" value="ANK"/>
    <property type="match status" value="7"/>
</dbReference>
<keyword evidence="1" id="KW-0040">ANK repeat</keyword>
<feature type="repeat" description="ANK" evidence="1">
    <location>
        <begin position="771"/>
        <end position="803"/>
    </location>
</feature>
<proteinExistence type="predicted"/>
<dbReference type="InterPro" id="IPR002110">
    <property type="entry name" value="Ankyrin_rpt"/>
</dbReference>
<dbReference type="RefSeq" id="XP_041685716.1">
    <property type="nucleotide sequence ID" value="XM_041835565.1"/>
</dbReference>
<accession>A0A1L7TRE3</accession>
<feature type="domain" description="Heterokaryon incompatibility" evidence="2">
    <location>
        <begin position="45"/>
        <end position="184"/>
    </location>
</feature>
<dbReference type="PROSITE" id="PS50297">
    <property type="entry name" value="ANK_REP_REGION"/>
    <property type="match status" value="4"/>
</dbReference>
<dbReference type="EMBL" id="FCQH01000010">
    <property type="protein sequence ID" value="CVK99392.1"/>
    <property type="molecule type" value="Genomic_DNA"/>
</dbReference>
<dbReference type="Proteomes" id="UP000184255">
    <property type="component" value="Unassembled WGS sequence"/>
</dbReference>
<feature type="repeat" description="ANK" evidence="1">
    <location>
        <begin position="653"/>
        <end position="685"/>
    </location>
</feature>
<sequence>MALYEPLPEGSVRLLRLLPCSDQSSEIRCKIFICPLLTSGSTHLYDALSYVWGPEDNQSSIYIDDYKMSVRANLHAALLHLRDRFIERVIWIDAICINQEDNGEKGQQVQSMAEIYAKATRVIVWLGEVADKSDYALEAIRTAAQEEYAVVKQYTSNAADRTNLEAIVTLLERPWFQRIWVLQEAAAARHILVKCGHTEIDGFAFCSGLRAQSQYHPETVLRSPLIAYLMRGAIFRPRYQGSRENWPDRFSLNIRPLGELVDIYHSRKATDRRDKVYALIGMSSDDPGAAGLSANYNTSWKELFQKLIKYCLSPQVSVNTWDDVEVAAIGGKGCILGEVSASRTQHDEQHVSIAWRNPPDFFDIDWKEKQSSQFTFQASAKPIEVGDVVCLLQGATNATIIRSCNDLWTVIAITVPLTISLRKWLASIKVFPYDLLLIWDWDVSQGKKDYECFMGSRMPGYLGTDCQGQDSMDAATKLWNHGLLLNTLGRYEGARRTLGKAVQIYGTGTTLGSVSKPDLSNSPYTEEDERTIRMMNHLYIDDKAESIESEYEQDSLTPLAWAVVEGDEALVGYLLDMDADIESKGGSYNTPLLWAATTGHKAIIKLLLDKGADINSKGYRDRGALSQAAAEGHTGVVNFLLDKGVHIGSRDRDSHVPLTLAAKYGQKAVVRYLLDEGANIESMGADMETPLMWAVKESCNIESGGAAKTLWSASANRVKATIELLLDRGANIETKDRRGWRPLWVAAVKGNEAVVKLLLDRGANIELKDNDGRTVLWEASEGGHEATVKLLLDRGAEYRFKDRPLFGFGYRRGDGRHK</sequence>
<dbReference type="PANTHER" id="PTHR24148:SF78">
    <property type="entry name" value="HETEROKARYON INCOMPATIBILITY DOMAIN-CONTAINING PROTEIN"/>
    <property type="match status" value="1"/>
</dbReference>
<evidence type="ECO:0000313" key="3">
    <source>
        <dbReference type="EMBL" id="CVK99392.1"/>
    </source>
</evidence>
<dbReference type="Gene3D" id="1.25.40.20">
    <property type="entry name" value="Ankyrin repeat-containing domain"/>
    <property type="match status" value="2"/>
</dbReference>
<dbReference type="InterPro" id="IPR052895">
    <property type="entry name" value="HetReg/Transcr_Mod"/>
</dbReference>
<name>A0A1L7TRE3_FUSMA</name>
<dbReference type="SUPFAM" id="SSF48403">
    <property type="entry name" value="Ankyrin repeat"/>
    <property type="match status" value="1"/>
</dbReference>
<dbReference type="PROSITE" id="PS50088">
    <property type="entry name" value="ANK_REPEAT"/>
    <property type="match status" value="6"/>
</dbReference>
<dbReference type="InterPro" id="IPR036770">
    <property type="entry name" value="Ankyrin_rpt-contain_sf"/>
</dbReference>
<evidence type="ECO:0000259" key="2">
    <source>
        <dbReference type="Pfam" id="PF06985"/>
    </source>
</evidence>
<evidence type="ECO:0000256" key="1">
    <source>
        <dbReference type="PROSITE-ProRule" id="PRU00023"/>
    </source>
</evidence>
<evidence type="ECO:0000313" key="4">
    <source>
        <dbReference type="Proteomes" id="UP000184255"/>
    </source>
</evidence>